<keyword evidence="4" id="KW-1133">Transmembrane helix</keyword>
<gene>
    <name evidence="6" type="ORF">VITISV_029007</name>
</gene>
<dbReference type="PANTHER" id="PTHR34676:SF8">
    <property type="entry name" value="TRANSMEMBRANE PROTEIN"/>
    <property type="match status" value="1"/>
</dbReference>
<name>A5AM14_VITVI</name>
<dbReference type="EMBL" id="AM429849">
    <property type="protein sequence ID" value="CAN64705.1"/>
    <property type="molecule type" value="Genomic_DNA"/>
</dbReference>
<evidence type="ECO:0000313" key="6">
    <source>
        <dbReference type="EMBL" id="CAN64705.1"/>
    </source>
</evidence>
<dbReference type="PROSITE" id="PS50158">
    <property type="entry name" value="ZF_CCHC"/>
    <property type="match status" value="1"/>
</dbReference>
<dbReference type="SUPFAM" id="SSF57756">
    <property type="entry name" value="Retrovirus zinc finger-like domains"/>
    <property type="match status" value="1"/>
</dbReference>
<keyword evidence="4" id="KW-0812">Transmembrane</keyword>
<keyword evidence="2" id="KW-0175">Coiled coil</keyword>
<dbReference type="GO" id="GO:0008270">
    <property type="term" value="F:zinc ion binding"/>
    <property type="evidence" value="ECO:0007669"/>
    <property type="project" value="UniProtKB-KW"/>
</dbReference>
<reference evidence="6" key="1">
    <citation type="journal article" date="2007" name="PLoS ONE">
        <title>The first genome sequence of an elite grapevine cultivar (Pinot noir Vitis vinifera L.): coping with a highly heterozygous genome.</title>
        <authorList>
            <person name="Velasco R."/>
            <person name="Zharkikh A."/>
            <person name="Troggio M."/>
            <person name="Cartwright D.A."/>
            <person name="Cestaro A."/>
            <person name="Pruss D."/>
            <person name="Pindo M."/>
            <person name="FitzGerald L.M."/>
            <person name="Vezzulli S."/>
            <person name="Reid J."/>
            <person name="Malacarne G."/>
            <person name="Iliev D."/>
            <person name="Coppola G."/>
            <person name="Wardell B."/>
            <person name="Micheletti D."/>
            <person name="Macalma T."/>
            <person name="Facci M."/>
            <person name="Mitchell J.T."/>
            <person name="Perazzolli M."/>
            <person name="Eldredge G."/>
            <person name="Gatto P."/>
            <person name="Oyzerski R."/>
            <person name="Moretto M."/>
            <person name="Gutin N."/>
            <person name="Stefanini M."/>
            <person name="Chen Y."/>
            <person name="Segala C."/>
            <person name="Davenport C."/>
            <person name="Dematte L."/>
            <person name="Mraz A."/>
            <person name="Battilana J."/>
            <person name="Stormo K."/>
            <person name="Costa F."/>
            <person name="Tao Q."/>
            <person name="Si-Ammour A."/>
            <person name="Harkins T."/>
            <person name="Lackey A."/>
            <person name="Perbost C."/>
            <person name="Taillon B."/>
            <person name="Stella A."/>
            <person name="Solovyev V."/>
            <person name="Fawcett J.A."/>
            <person name="Sterck L."/>
            <person name="Vandepoele K."/>
            <person name="Grando S.M."/>
            <person name="Toppo S."/>
            <person name="Moser C."/>
            <person name="Lanchbury J."/>
            <person name="Bogden R."/>
            <person name="Skolnick M."/>
            <person name="Sgaramella V."/>
            <person name="Bhatnagar S.K."/>
            <person name="Fontana P."/>
            <person name="Gutin A."/>
            <person name="Van de Peer Y."/>
            <person name="Salamini F."/>
            <person name="Viola R."/>
        </authorList>
    </citation>
    <scope>NUCLEOTIDE SEQUENCE</scope>
</reference>
<evidence type="ECO:0000256" key="2">
    <source>
        <dbReference type="SAM" id="Coils"/>
    </source>
</evidence>
<feature type="compositionally biased region" description="Acidic residues" evidence="3">
    <location>
        <begin position="433"/>
        <end position="447"/>
    </location>
</feature>
<evidence type="ECO:0000256" key="4">
    <source>
        <dbReference type="SAM" id="Phobius"/>
    </source>
</evidence>
<keyword evidence="1" id="KW-0862">Zinc</keyword>
<dbReference type="PANTHER" id="PTHR34676">
    <property type="entry name" value="DUF4219 DOMAIN-CONTAINING PROTEIN-RELATED"/>
    <property type="match status" value="1"/>
</dbReference>
<organism evidence="6">
    <name type="scientific">Vitis vinifera</name>
    <name type="common">Grape</name>
    <dbReference type="NCBI Taxonomy" id="29760"/>
    <lineage>
        <taxon>Eukaryota</taxon>
        <taxon>Viridiplantae</taxon>
        <taxon>Streptophyta</taxon>
        <taxon>Embryophyta</taxon>
        <taxon>Tracheophyta</taxon>
        <taxon>Spermatophyta</taxon>
        <taxon>Magnoliopsida</taxon>
        <taxon>eudicotyledons</taxon>
        <taxon>Gunneridae</taxon>
        <taxon>Pentapetalae</taxon>
        <taxon>rosids</taxon>
        <taxon>Vitales</taxon>
        <taxon>Vitaceae</taxon>
        <taxon>Viteae</taxon>
        <taxon>Vitis</taxon>
    </lineage>
</organism>
<dbReference type="AlphaFoldDB" id="A5AM14"/>
<feature type="coiled-coil region" evidence="2">
    <location>
        <begin position="572"/>
        <end position="599"/>
    </location>
</feature>
<feature type="domain" description="CCHC-type" evidence="5">
    <location>
        <begin position="498"/>
        <end position="512"/>
    </location>
</feature>
<keyword evidence="4" id="KW-0472">Membrane</keyword>
<evidence type="ECO:0000256" key="1">
    <source>
        <dbReference type="PROSITE-ProRule" id="PRU00047"/>
    </source>
</evidence>
<dbReference type="InterPro" id="IPR001878">
    <property type="entry name" value="Znf_CCHC"/>
</dbReference>
<feature type="region of interest" description="Disordered" evidence="3">
    <location>
        <begin position="421"/>
        <end position="447"/>
    </location>
</feature>
<dbReference type="Pfam" id="PF14223">
    <property type="entry name" value="Retrotran_gag_2"/>
    <property type="match status" value="1"/>
</dbReference>
<evidence type="ECO:0000259" key="5">
    <source>
        <dbReference type="PROSITE" id="PS50158"/>
    </source>
</evidence>
<feature type="transmembrane region" description="Helical" evidence="4">
    <location>
        <begin position="149"/>
        <end position="173"/>
    </location>
</feature>
<protein>
    <recommendedName>
        <fullName evidence="5">CCHC-type domain-containing protein</fullName>
    </recommendedName>
</protein>
<feature type="region of interest" description="Disordered" evidence="3">
    <location>
        <begin position="467"/>
        <end position="488"/>
    </location>
</feature>
<feature type="compositionally biased region" description="Basic and acidic residues" evidence="3">
    <location>
        <begin position="472"/>
        <end position="488"/>
    </location>
</feature>
<proteinExistence type="predicted"/>
<accession>A5AM14</accession>
<evidence type="ECO:0000256" key="3">
    <source>
        <dbReference type="SAM" id="MobiDB-lite"/>
    </source>
</evidence>
<dbReference type="GO" id="GO:0003676">
    <property type="term" value="F:nucleic acid binding"/>
    <property type="evidence" value="ECO:0007669"/>
    <property type="project" value="InterPro"/>
</dbReference>
<keyword evidence="1" id="KW-0863">Zinc-finger</keyword>
<sequence>MIHETHYWLCPVVTNNPEPTRLLLAKPNERRFKPTGSWSCEDHKDWGHTIEECRHLHYQVERPIHTGLLHEYAVNPSMLVVDTDATASADSKREKLIEPGFSHHHRLSVFLDTSGARKWLSMGLIKMKLPMTTLESLGRALKGFKGSTTIFLCDIILSMVVGLVTLMAQFLVFKDPFPYNTILGQAWINKMKAVPSTYHQKPATDHVPPPSDGVSGRPVRTSFAPYILDLLMAKNFKASVLHVSELSIALPWIPKNSPQSRIALDVIEDDLTFPTKLVDGVLVPKPKQEWNELDRRNFQLNAKVIFTLQCAMDRNEYNRIFQCKSAKEIWRLLEITHEGTNQVKESKINLLVHNYELFSMKEIETIVEMITRFTDIVNGLEALGKTYKESEKVMKILRSLPSKWHTKINLTKKLQEGEDKKKKSIALKATTKEEEDVEEEKPSDEGDDLALITRKLNKYMRGERFRGRKFTSRRDPSKKESSSHGDKEKWEKKRDLICFKCKQPRHIKYDCPLYKSEAKRRMKKAMMATWSESEESSKEEKEKKVANTCFMAIDDLDEVNSNFSDKDMHDVFEELYEDFEKLSLKNNSLKKKIQELEKELEEVK</sequence>
<dbReference type="InterPro" id="IPR036875">
    <property type="entry name" value="Znf_CCHC_sf"/>
</dbReference>
<keyword evidence="1" id="KW-0479">Metal-binding</keyword>
<dbReference type="SMART" id="SM00343">
    <property type="entry name" value="ZnF_C2HC"/>
    <property type="match status" value="1"/>
</dbReference>